<keyword evidence="2" id="KW-0521">NADP</keyword>
<accession>A0A2N8UCB9</accession>
<evidence type="ECO:0000313" key="4">
    <source>
        <dbReference type="EMBL" id="SJX61983.1"/>
    </source>
</evidence>
<sequence length="340" mass="36855">MPSFKSSDIPDLTGRVAIVTGGNSGLGENSCLELARNGAKVYMASRTESKAQEAIAKIKQAVPKADIHFLQLDLTELAAVRKAADDFVSREKRLDILLNNAGVMATPYTFTKDGLELQVGTNVVGHYLFSVLLLPTLYRTSKLPEYAAPDSPTVRIVQVSSLGHMSSPSDTSFRDLDAVNKQHWPEAKGTWDRYGKSKLGNILVANELAKLLPKDARISSISVHPGVVKTGLTRGPIASYGRIVDALLWFASPLMTAPQDGALTQLYACASLEVDRLGLSGQYLVPVAKVGWKSRLAKDKDGKLGAELFKFCNGFVKEKLGVDLTEKFKESGVQLPQSHL</sequence>
<protein>
    <submittedName>
        <fullName evidence="4">Related to Oxidoreductase, short-chain dehydrogenase</fullName>
    </submittedName>
</protein>
<dbReference type="PRINTS" id="PR00081">
    <property type="entry name" value="GDHRDH"/>
</dbReference>
<evidence type="ECO:0000313" key="5">
    <source>
        <dbReference type="Proteomes" id="UP000239563"/>
    </source>
</evidence>
<evidence type="ECO:0000256" key="2">
    <source>
        <dbReference type="ARBA" id="ARBA00022857"/>
    </source>
</evidence>
<organism evidence="4 5">
    <name type="scientific">Sporisorium reilianum f. sp. reilianum</name>
    <dbReference type="NCBI Taxonomy" id="72559"/>
    <lineage>
        <taxon>Eukaryota</taxon>
        <taxon>Fungi</taxon>
        <taxon>Dikarya</taxon>
        <taxon>Basidiomycota</taxon>
        <taxon>Ustilaginomycotina</taxon>
        <taxon>Ustilaginomycetes</taxon>
        <taxon>Ustilaginales</taxon>
        <taxon>Ustilaginaceae</taxon>
        <taxon>Sporisorium</taxon>
    </lineage>
</organism>
<dbReference type="AlphaFoldDB" id="A0A2N8UCB9"/>
<dbReference type="Gene3D" id="3.40.50.720">
    <property type="entry name" value="NAD(P)-binding Rossmann-like Domain"/>
    <property type="match status" value="1"/>
</dbReference>
<dbReference type="Proteomes" id="UP000239563">
    <property type="component" value="Chromosome III"/>
</dbReference>
<evidence type="ECO:0000256" key="1">
    <source>
        <dbReference type="ARBA" id="ARBA00006484"/>
    </source>
</evidence>
<dbReference type="PANTHER" id="PTHR24320">
    <property type="entry name" value="RETINOL DEHYDROGENASE"/>
    <property type="match status" value="1"/>
</dbReference>
<proteinExistence type="inferred from homology"/>
<keyword evidence="3" id="KW-0560">Oxidoreductase</keyword>
<dbReference type="PANTHER" id="PTHR24320:SF282">
    <property type="entry name" value="WW DOMAIN-CONTAINING OXIDOREDUCTASE"/>
    <property type="match status" value="1"/>
</dbReference>
<name>A0A2N8UCB9_9BASI</name>
<dbReference type="EMBL" id="LT795056">
    <property type="protein sequence ID" value="SJX61983.1"/>
    <property type="molecule type" value="Genomic_DNA"/>
</dbReference>
<reference evidence="4 5" key="1">
    <citation type="submission" date="2017-02" db="EMBL/GenBank/DDBJ databases">
        <authorList>
            <person name="Peterson S.W."/>
        </authorList>
    </citation>
    <scope>NUCLEOTIDE SEQUENCE [LARGE SCALE GENOMIC DNA]</scope>
    <source>
        <strain evidence="4 5">SRS1_H2-8</strain>
    </source>
</reference>
<comment type="similarity">
    <text evidence="1">Belongs to the short-chain dehydrogenases/reductases (SDR) family.</text>
</comment>
<dbReference type="InterPro" id="IPR002347">
    <property type="entry name" value="SDR_fam"/>
</dbReference>
<gene>
    <name evidence="4" type="ORF">SRS1_10599</name>
</gene>
<dbReference type="GO" id="GO:0016491">
    <property type="term" value="F:oxidoreductase activity"/>
    <property type="evidence" value="ECO:0007669"/>
    <property type="project" value="UniProtKB-KW"/>
</dbReference>
<dbReference type="SUPFAM" id="SSF51735">
    <property type="entry name" value="NAD(P)-binding Rossmann-fold domains"/>
    <property type="match status" value="1"/>
</dbReference>
<evidence type="ECO:0000256" key="3">
    <source>
        <dbReference type="ARBA" id="ARBA00023002"/>
    </source>
</evidence>
<dbReference type="InterPro" id="IPR036291">
    <property type="entry name" value="NAD(P)-bd_dom_sf"/>
</dbReference>
<dbReference type="Pfam" id="PF00106">
    <property type="entry name" value="adh_short"/>
    <property type="match status" value="1"/>
</dbReference>